<proteinExistence type="predicted"/>
<dbReference type="SMART" id="SM00220">
    <property type="entry name" value="S_TKc"/>
    <property type="match status" value="1"/>
</dbReference>
<evidence type="ECO:0000259" key="3">
    <source>
        <dbReference type="PROSITE" id="PS50011"/>
    </source>
</evidence>
<evidence type="ECO:0000256" key="1">
    <source>
        <dbReference type="SAM" id="Phobius"/>
    </source>
</evidence>
<feature type="signal peptide" evidence="2">
    <location>
        <begin position="1"/>
        <end position="22"/>
    </location>
</feature>
<dbReference type="GO" id="GO:0004674">
    <property type="term" value="F:protein serine/threonine kinase activity"/>
    <property type="evidence" value="ECO:0007669"/>
    <property type="project" value="TreeGrafter"/>
</dbReference>
<keyword evidence="6" id="KW-1185">Reference proteome</keyword>
<dbReference type="OrthoDB" id="71149at2759"/>
<dbReference type="PROSITE" id="PS50011">
    <property type="entry name" value="PROTEIN_KINASE_DOM"/>
    <property type="match status" value="1"/>
</dbReference>
<feature type="chain" id="PRO_5033436972" evidence="2">
    <location>
        <begin position="23"/>
        <end position="934"/>
    </location>
</feature>
<keyword evidence="1" id="KW-0472">Membrane</keyword>
<feature type="transmembrane region" description="Helical" evidence="1">
    <location>
        <begin position="610"/>
        <end position="632"/>
    </location>
</feature>
<evidence type="ECO:0000313" key="5">
    <source>
        <dbReference type="EMBL" id="VFT86765.1"/>
    </source>
</evidence>
<feature type="domain" description="Protein kinase" evidence="3">
    <location>
        <begin position="672"/>
        <end position="931"/>
    </location>
</feature>
<dbReference type="Gene3D" id="3.30.200.20">
    <property type="entry name" value="Phosphorylase Kinase, domain 1"/>
    <property type="match status" value="1"/>
</dbReference>
<dbReference type="InterPro" id="IPR011009">
    <property type="entry name" value="Kinase-like_dom_sf"/>
</dbReference>
<dbReference type="SUPFAM" id="SSF56112">
    <property type="entry name" value="Protein kinase-like (PK-like)"/>
    <property type="match status" value="1"/>
</dbReference>
<keyword evidence="2" id="KW-0732">Signal</keyword>
<dbReference type="InterPro" id="IPR000719">
    <property type="entry name" value="Prot_kinase_dom"/>
</dbReference>
<gene>
    <name evidence="5" type="primary">Aste57867_9886</name>
    <name evidence="4" type="ORF">As57867_009847</name>
    <name evidence="5" type="ORF">ASTE57867_9886</name>
</gene>
<dbReference type="GO" id="GO:0005524">
    <property type="term" value="F:ATP binding"/>
    <property type="evidence" value="ECO:0007669"/>
    <property type="project" value="InterPro"/>
</dbReference>
<organism evidence="5 6">
    <name type="scientific">Aphanomyces stellatus</name>
    <dbReference type="NCBI Taxonomy" id="120398"/>
    <lineage>
        <taxon>Eukaryota</taxon>
        <taxon>Sar</taxon>
        <taxon>Stramenopiles</taxon>
        <taxon>Oomycota</taxon>
        <taxon>Saprolegniomycetes</taxon>
        <taxon>Saprolegniales</taxon>
        <taxon>Verrucalvaceae</taxon>
        <taxon>Aphanomyces</taxon>
    </lineage>
</organism>
<dbReference type="InterPro" id="IPR051681">
    <property type="entry name" value="Ser/Thr_Kinases-Pseudokinases"/>
</dbReference>
<reference evidence="4" key="2">
    <citation type="submission" date="2019-06" db="EMBL/GenBank/DDBJ databases">
        <title>Genomics analysis of Aphanomyces spp. identifies a new class of oomycete effector associated with host adaptation.</title>
        <authorList>
            <person name="Gaulin E."/>
        </authorList>
    </citation>
    <scope>NUCLEOTIDE SEQUENCE</scope>
    <source>
        <strain evidence="4">CBS 578.67</strain>
    </source>
</reference>
<dbReference type="InterPro" id="IPR001245">
    <property type="entry name" value="Ser-Thr/Tyr_kinase_cat_dom"/>
</dbReference>
<dbReference type="Pfam" id="PF00069">
    <property type="entry name" value="Pkinase"/>
    <property type="match status" value="1"/>
</dbReference>
<dbReference type="AlphaFoldDB" id="A0A485KNZ3"/>
<dbReference type="PANTHER" id="PTHR44329">
    <property type="entry name" value="SERINE/THREONINE-PROTEIN KINASE TNNI3K-RELATED"/>
    <property type="match status" value="1"/>
</dbReference>
<dbReference type="InterPro" id="IPR011024">
    <property type="entry name" value="G_crystallin-like"/>
</dbReference>
<dbReference type="Proteomes" id="UP000332933">
    <property type="component" value="Unassembled WGS sequence"/>
</dbReference>
<dbReference type="EMBL" id="CAADRA010005191">
    <property type="protein sequence ID" value="VFT86765.1"/>
    <property type="molecule type" value="Genomic_DNA"/>
</dbReference>
<dbReference type="SUPFAM" id="SSF49695">
    <property type="entry name" value="gamma-Crystallin-like"/>
    <property type="match status" value="1"/>
</dbReference>
<evidence type="ECO:0000256" key="2">
    <source>
        <dbReference type="SAM" id="SignalP"/>
    </source>
</evidence>
<name>A0A485KNZ3_9STRA</name>
<sequence>MRRGLSTAIAWLIALLTGLVSPSGIDSVSIFSGANMTGTRLTLRANESVADTQRGSIGSMNIPFTFVVVLYSEPYFSGSQTYASSGFNQFPAATMVVGSIRAVLVRDVFALARTNATDLLMLQFAYKTSFAQIVPVSVGQTVANLSTFLPWMLSAMDAPPGVVVEASRESHFQGVVFRWNNSITTDHVRSFRVRMADDDDTTAVLQTSKHHVALFRSTVVNIEPISMTAGQQVSSKAYLGALFDDISAVEVPRGYRFVAYDQPLFQGPIIATFEEGFYDAGYSSWQSFKVLNATLTAPQLVTTTNLSVMCKNGLTWRLPAGMTLAQMRPDNYPCEGLQIPDGLAVITYERPWCLGRFAVWTKSVDNLGDWTTRTRSMAVVTHVPTIANDNAIDDRWFVRLTYVFVVRYYRVGDVIPNVMDWVDVDSYQKTYGISIPPLVTLLLCDDFNFQGTCTAYTNASAITFVYATYKSYKVMWTAESTRTDTSSTSFVGCYSLSAFQWSPIFLQLGETIDMLEYPWSQSIDKVTVPSGLALVAFSGQHFTGECGAWVSNTVLTTRLWTSSTIQSLRVVAANDSTVVRCLMLPKGQPQANPAQPTTHPWIEASTKTTITIAIAAACGLVVILTIVIPLGLKQRNTKGSTSLNRVMITSVADYAMLQWRDIDLVRLDMPPLPLTNLVAIGASGAIYRASFLGQHVAVKTFTSLRPTHGDVQALIDEIAFMQSLQSSKIVTLEGAAWSQPWNLQAVLEYMDVGDLRHYLATTCRDAFAWPSKLECALSIVEALFYLHSQDKIHRDLKSRNVLLDSKKGTKLGDFGASKEVIYGDTLTANVGTFRWMAPEMLLFQPYTSAVDMYSFGVLLSELSTHHVPYMDMDAFSSDEGIARGVIHANLRPTFHEDSPDWFVVLAGHCMSNDPSERPTAVKVMYMLQAQIRQL</sequence>
<keyword evidence="1" id="KW-0812">Transmembrane</keyword>
<keyword evidence="1" id="KW-1133">Transmembrane helix</keyword>
<reference evidence="5 6" key="1">
    <citation type="submission" date="2019-03" db="EMBL/GenBank/DDBJ databases">
        <authorList>
            <person name="Gaulin E."/>
            <person name="Dumas B."/>
        </authorList>
    </citation>
    <scope>NUCLEOTIDE SEQUENCE [LARGE SCALE GENOMIC DNA]</scope>
    <source>
        <strain evidence="5">CBS 568.67</strain>
    </source>
</reference>
<dbReference type="Gene3D" id="1.10.510.10">
    <property type="entry name" value="Transferase(Phosphotransferase) domain 1"/>
    <property type="match status" value="1"/>
</dbReference>
<accession>A0A485KNZ3</accession>
<protein>
    <submittedName>
        <fullName evidence="5">Aste57867_9886 protein</fullName>
    </submittedName>
</protein>
<dbReference type="PANTHER" id="PTHR44329:SF214">
    <property type="entry name" value="PROTEIN KINASE DOMAIN-CONTAINING PROTEIN"/>
    <property type="match status" value="1"/>
</dbReference>
<evidence type="ECO:0000313" key="6">
    <source>
        <dbReference type="Proteomes" id="UP000332933"/>
    </source>
</evidence>
<dbReference type="PRINTS" id="PR00109">
    <property type="entry name" value="TYRKINASE"/>
</dbReference>
<dbReference type="EMBL" id="VJMH01005170">
    <property type="protein sequence ID" value="KAF0699549.1"/>
    <property type="molecule type" value="Genomic_DNA"/>
</dbReference>
<evidence type="ECO:0000313" key="4">
    <source>
        <dbReference type="EMBL" id="KAF0699549.1"/>
    </source>
</evidence>